<dbReference type="Proteomes" id="UP000263232">
    <property type="component" value="Chromosome"/>
</dbReference>
<dbReference type="EMBL" id="CP023434">
    <property type="protein sequence ID" value="AXY26060.1"/>
    <property type="molecule type" value="Genomic_DNA"/>
</dbReference>
<dbReference type="SUPFAM" id="SSF54518">
    <property type="entry name" value="Tubby C-terminal domain-like"/>
    <property type="match status" value="1"/>
</dbReference>
<evidence type="ECO:0000313" key="2">
    <source>
        <dbReference type="EMBL" id="AXY26060.1"/>
    </source>
</evidence>
<proteinExistence type="inferred from homology"/>
<evidence type="ECO:0000313" key="3">
    <source>
        <dbReference type="Proteomes" id="UP000263232"/>
    </source>
</evidence>
<dbReference type="InterPro" id="IPR038595">
    <property type="entry name" value="LOR_sf"/>
</dbReference>
<dbReference type="InterPro" id="IPR025659">
    <property type="entry name" value="Tubby-like_C"/>
</dbReference>
<organism evidence="2 3">
    <name type="scientific">Suicoccus acidiformans</name>
    <dbReference type="NCBI Taxonomy" id="2036206"/>
    <lineage>
        <taxon>Bacteria</taxon>
        <taxon>Bacillati</taxon>
        <taxon>Bacillota</taxon>
        <taxon>Bacilli</taxon>
        <taxon>Lactobacillales</taxon>
        <taxon>Aerococcaceae</taxon>
        <taxon>Suicoccus</taxon>
    </lineage>
</organism>
<evidence type="ECO:0008006" key="4">
    <source>
        <dbReference type="Google" id="ProtNLM"/>
    </source>
</evidence>
<dbReference type="AlphaFoldDB" id="A0A347WLV3"/>
<protein>
    <recommendedName>
        <fullName evidence="4">LURP-one-related family protein</fullName>
    </recommendedName>
</protein>
<gene>
    <name evidence="2" type="ORF">CL176_08625</name>
</gene>
<name>A0A347WLV3_9LACT</name>
<dbReference type="InterPro" id="IPR007612">
    <property type="entry name" value="LOR"/>
</dbReference>
<reference evidence="2 3" key="1">
    <citation type="submission" date="2017-09" db="EMBL/GenBank/DDBJ databases">
        <title>Complete genome sequence of Oxytococcus suis strain ZY16052.</title>
        <authorList>
            <person name="Li F."/>
        </authorList>
    </citation>
    <scope>NUCLEOTIDE SEQUENCE [LARGE SCALE GENOMIC DNA]</scope>
    <source>
        <strain evidence="2 3">ZY16052</strain>
    </source>
</reference>
<dbReference type="Gene3D" id="2.40.160.200">
    <property type="entry name" value="LURP1-related"/>
    <property type="match status" value="1"/>
</dbReference>
<sequence length="178" mass="20932">MLPFYRGRCIDMKLYMKERIVSLTDNFDIKDGRNKPVYRVKGKMFSIGRKFKIYDAQSNEELAQVSEKIVSLLPQMTVKVHGKTVTKIKKKLTLFKDRYKLTDIGWYIEGDIMDYRYSIYNEDKQRVAKIRKKLVSLSDSFVIDIEDKSIDPIYVVAVVLAIDMVRDKEREEIQEANS</sequence>
<dbReference type="Pfam" id="PF04525">
    <property type="entry name" value="LOR"/>
    <property type="match status" value="1"/>
</dbReference>
<keyword evidence="3" id="KW-1185">Reference proteome</keyword>
<evidence type="ECO:0000256" key="1">
    <source>
        <dbReference type="ARBA" id="ARBA00005437"/>
    </source>
</evidence>
<dbReference type="KEGG" id="abae:CL176_08625"/>
<dbReference type="OrthoDB" id="652307at2"/>
<comment type="similarity">
    <text evidence="1">Belongs to the LOR family.</text>
</comment>
<accession>A0A347WLV3</accession>